<gene>
    <name evidence="3" type="ORF">NSPWAT_1378</name>
</gene>
<protein>
    <submittedName>
        <fullName evidence="3">Uncharacterized protein</fullName>
    </submittedName>
</protein>
<evidence type="ECO:0000313" key="3">
    <source>
        <dbReference type="EMBL" id="CAI2718237.1"/>
    </source>
</evidence>
<name>A0ABM9HDJ2_9BACT</name>
<proteinExistence type="predicted"/>
<feature type="transmembrane region" description="Helical" evidence="2">
    <location>
        <begin position="282"/>
        <end position="301"/>
    </location>
</feature>
<reference evidence="3 4" key="1">
    <citation type="submission" date="2022-09" db="EMBL/GenBank/DDBJ databases">
        <authorList>
            <person name="Kop L."/>
        </authorList>
    </citation>
    <scope>NUCLEOTIDE SEQUENCE [LARGE SCALE GENOMIC DNA]</scope>
    <source>
        <strain evidence="3 4">347</strain>
    </source>
</reference>
<feature type="transmembrane region" description="Helical" evidence="2">
    <location>
        <begin position="650"/>
        <end position="668"/>
    </location>
</feature>
<feature type="transmembrane region" description="Helical" evidence="2">
    <location>
        <begin position="525"/>
        <end position="547"/>
    </location>
</feature>
<feature type="transmembrane region" description="Helical" evidence="2">
    <location>
        <begin position="481"/>
        <end position="505"/>
    </location>
</feature>
<dbReference type="EMBL" id="OX336137">
    <property type="protein sequence ID" value="CAI2718237.1"/>
    <property type="molecule type" value="Genomic_DNA"/>
</dbReference>
<feature type="transmembrane region" description="Helical" evidence="2">
    <location>
        <begin position="321"/>
        <end position="341"/>
    </location>
</feature>
<sequence length="744" mass="83155">MDNTPNAGNRFLSFKQFLLFFLIFGFGFLNPGLGLDSFPDLRNALTPTSAYAQEEEAIMDEDMADEGGDVEFADEGGGEFADEGGGEFATEGGDDEFAGEFGPESFLEERFEDQFGEEEAGEEEAEEEEDLSYLTDIGPAKEIQNESFSFPGFGNRKATWFAAQLHILFASFILGCPMFVVIMEVMGSRRTQGVRKAIILSNVFLGVLIGVTFGIIGEIIVGIHHGVLYGLWACAFGALVVSFLNYFHRLLNMKVSCLVGGVVGGAIAFMLVPGAHPAIDNILLAFLNGVVGGMLSNYIMFAEADFKFERLAHEITKVIGFCYSFTALTGGLFLFVMLVAYKDFITYLVNAYPILFMIGYPTLFILETIVMYVYVYSWDPLNKANKKGRHIVTGIILNVLGLSLLCALDGPATFMQTPPKPFDALFTSMNEWDRIATATWMPLNYHRLVGNGTFGGFMVGIIAAYMYLWSRDPKEKEYYDWVGYMGNAIGVMIMIPLPAMGYIFVREIYQYDATIGMYIMSDRESMFMLVQGLLIGTMFSASNVYMWVSMKRIDNAHRFFPAMKLGFVLIVIAATIWFTPRRFFATMLPEPGMNPDMVLPDELAFLALMVSKNAAAFALVTVTLINYIFYTIATRTGKIHWGKINPLGPYILIFMGFTDIWLMSWMGVIRELSRMNWHIYKVFKDVTPEKFAPTLAESGLFVTGIVWTFFIIMTAIIWLGLKYPKSKKTKAQAEEALPSPSLAE</sequence>
<accession>A0ABM9HDJ2</accession>
<evidence type="ECO:0000256" key="2">
    <source>
        <dbReference type="SAM" id="Phobius"/>
    </source>
</evidence>
<feature type="transmembrane region" description="Helical" evidence="2">
    <location>
        <begin position="165"/>
        <end position="185"/>
    </location>
</feature>
<keyword evidence="2" id="KW-0812">Transmembrane</keyword>
<evidence type="ECO:0000256" key="1">
    <source>
        <dbReference type="SAM" id="MobiDB-lite"/>
    </source>
</evidence>
<feature type="transmembrane region" description="Helical" evidence="2">
    <location>
        <begin position="197"/>
        <end position="223"/>
    </location>
</feature>
<feature type="transmembrane region" description="Helical" evidence="2">
    <location>
        <begin position="229"/>
        <end position="248"/>
    </location>
</feature>
<feature type="compositionally biased region" description="Acidic residues" evidence="1">
    <location>
        <begin position="76"/>
        <end position="85"/>
    </location>
</feature>
<feature type="transmembrane region" description="Helical" evidence="2">
    <location>
        <begin position="700"/>
        <end position="721"/>
    </location>
</feature>
<feature type="transmembrane region" description="Helical" evidence="2">
    <location>
        <begin position="353"/>
        <end position="375"/>
    </location>
</feature>
<feature type="transmembrane region" description="Helical" evidence="2">
    <location>
        <begin position="395"/>
        <end position="414"/>
    </location>
</feature>
<organism evidence="3 4">
    <name type="scientific">Nitrospina watsonii</name>
    <dbReference type="NCBI Taxonomy" id="1323948"/>
    <lineage>
        <taxon>Bacteria</taxon>
        <taxon>Pseudomonadati</taxon>
        <taxon>Nitrospinota/Tectimicrobiota group</taxon>
        <taxon>Nitrospinota</taxon>
        <taxon>Nitrospinia</taxon>
        <taxon>Nitrospinales</taxon>
        <taxon>Nitrospinaceae</taxon>
        <taxon>Nitrospina</taxon>
    </lineage>
</organism>
<feature type="transmembrane region" description="Helical" evidence="2">
    <location>
        <begin position="603"/>
        <end position="629"/>
    </location>
</feature>
<feature type="compositionally biased region" description="Acidic residues" evidence="1">
    <location>
        <begin position="114"/>
        <end position="131"/>
    </location>
</feature>
<feature type="region of interest" description="Disordered" evidence="1">
    <location>
        <begin position="76"/>
        <end position="95"/>
    </location>
</feature>
<feature type="region of interest" description="Disordered" evidence="1">
    <location>
        <begin position="113"/>
        <end position="132"/>
    </location>
</feature>
<keyword evidence="2" id="KW-0472">Membrane</keyword>
<keyword evidence="4" id="KW-1185">Reference proteome</keyword>
<feature type="transmembrane region" description="Helical" evidence="2">
    <location>
        <begin position="255"/>
        <end position="276"/>
    </location>
</feature>
<evidence type="ECO:0000313" key="4">
    <source>
        <dbReference type="Proteomes" id="UP001157733"/>
    </source>
</evidence>
<dbReference type="Proteomes" id="UP001157733">
    <property type="component" value="Chromosome"/>
</dbReference>
<keyword evidence="2" id="KW-1133">Transmembrane helix</keyword>
<feature type="transmembrane region" description="Helical" evidence="2">
    <location>
        <begin position="448"/>
        <end position="469"/>
    </location>
</feature>
<feature type="transmembrane region" description="Helical" evidence="2">
    <location>
        <begin position="559"/>
        <end position="579"/>
    </location>
</feature>